<reference evidence="3 4" key="1">
    <citation type="submission" date="2019-08" db="EMBL/GenBank/DDBJ databases">
        <authorList>
            <person name="Alioto T."/>
            <person name="Alioto T."/>
            <person name="Gomez Garrido J."/>
        </authorList>
    </citation>
    <scope>NUCLEOTIDE SEQUENCE [LARGE SCALE GENOMIC DNA]</scope>
</reference>
<proteinExistence type="predicted"/>
<name>A0A5E4N5D1_9HEMI</name>
<dbReference type="AlphaFoldDB" id="A0A5E4N5D1"/>
<feature type="transmembrane region" description="Helical" evidence="2">
    <location>
        <begin position="275"/>
        <end position="291"/>
    </location>
</feature>
<feature type="transmembrane region" description="Helical" evidence="2">
    <location>
        <begin position="135"/>
        <end position="158"/>
    </location>
</feature>
<feature type="compositionally biased region" description="Basic and acidic residues" evidence="1">
    <location>
        <begin position="24"/>
        <end position="39"/>
    </location>
</feature>
<sequence length="426" mass="47973">MRHKNRGGGTSSASIHNNSLVDRSQTESKSKAKPKKNDKVLQNGQSKSKFKPFKKPTTMDTHSIVIWKHPILTLDYFCKELVYFSKSFVKRLICYKFYVLLALLVISAPIILLYIEGPHLPLLVWAKTKCVWCLYWLGLGILSSVGFGTGLHTFLLYLGPHITSVTLAAYECGGLNFPEPPYPEQIICPDELDTAWTTSLWNIMLKVRVEAMMWGAGTALGELPPYFMARAARLSGRPPDEDKEDLIEFEELLKKEKHPETMTLVDQSKLFVERLVKKVGFFGILACASIPNPLFDLAGITCGHFLIPFWTFFGATLLGKAAIKMSIQVLFVVVAFNETLIARVLDVVGKVPGIGEKMQAPITKFLENQKQRLHAKKDSKGTNIVVKVFDLFVLSMVVYFIVSLINSMAQNYYKRNHKTSKKRSSD</sequence>
<evidence type="ECO:0000256" key="1">
    <source>
        <dbReference type="SAM" id="MobiDB-lite"/>
    </source>
</evidence>
<keyword evidence="2" id="KW-0472">Membrane</keyword>
<dbReference type="OrthoDB" id="2016540at2759"/>
<keyword evidence="4" id="KW-1185">Reference proteome</keyword>
<protein>
    <recommendedName>
        <fullName evidence="5">SNARE associated Golgi protein</fullName>
    </recommendedName>
</protein>
<feature type="compositionally biased region" description="Polar residues" evidence="1">
    <location>
        <begin position="11"/>
        <end position="23"/>
    </location>
</feature>
<feature type="transmembrane region" description="Helical" evidence="2">
    <location>
        <begin position="391"/>
        <end position="413"/>
    </location>
</feature>
<feature type="region of interest" description="Disordered" evidence="1">
    <location>
        <begin position="1"/>
        <end position="56"/>
    </location>
</feature>
<dbReference type="Proteomes" id="UP000325440">
    <property type="component" value="Unassembled WGS sequence"/>
</dbReference>
<accession>A0A5E4N5D1</accession>
<feature type="transmembrane region" description="Helical" evidence="2">
    <location>
        <begin position="95"/>
        <end position="115"/>
    </location>
</feature>
<organism evidence="3 4">
    <name type="scientific">Cinara cedri</name>
    <dbReference type="NCBI Taxonomy" id="506608"/>
    <lineage>
        <taxon>Eukaryota</taxon>
        <taxon>Metazoa</taxon>
        <taxon>Ecdysozoa</taxon>
        <taxon>Arthropoda</taxon>
        <taxon>Hexapoda</taxon>
        <taxon>Insecta</taxon>
        <taxon>Pterygota</taxon>
        <taxon>Neoptera</taxon>
        <taxon>Paraneoptera</taxon>
        <taxon>Hemiptera</taxon>
        <taxon>Sternorrhyncha</taxon>
        <taxon>Aphidomorpha</taxon>
        <taxon>Aphidoidea</taxon>
        <taxon>Aphididae</taxon>
        <taxon>Lachninae</taxon>
        <taxon>Cinara</taxon>
    </lineage>
</organism>
<gene>
    <name evidence="3" type="ORF">CINCED_3A013082</name>
</gene>
<evidence type="ECO:0000256" key="2">
    <source>
        <dbReference type="SAM" id="Phobius"/>
    </source>
</evidence>
<dbReference type="EMBL" id="CABPRJ010001455">
    <property type="protein sequence ID" value="VVC37797.1"/>
    <property type="molecule type" value="Genomic_DNA"/>
</dbReference>
<keyword evidence="2" id="KW-0812">Transmembrane</keyword>
<keyword evidence="2" id="KW-1133">Transmembrane helix</keyword>
<evidence type="ECO:0008006" key="5">
    <source>
        <dbReference type="Google" id="ProtNLM"/>
    </source>
</evidence>
<evidence type="ECO:0000313" key="3">
    <source>
        <dbReference type="EMBL" id="VVC37797.1"/>
    </source>
</evidence>
<evidence type="ECO:0000313" key="4">
    <source>
        <dbReference type="Proteomes" id="UP000325440"/>
    </source>
</evidence>